<keyword evidence="3" id="KW-1185">Reference proteome</keyword>
<name>A0A9N7YEC8_PLEPL</name>
<dbReference type="EMBL" id="CADEAL010001050">
    <property type="protein sequence ID" value="CAB1428400.1"/>
    <property type="molecule type" value="Genomic_DNA"/>
</dbReference>
<organism evidence="2 3">
    <name type="scientific">Pleuronectes platessa</name>
    <name type="common">European plaice</name>
    <dbReference type="NCBI Taxonomy" id="8262"/>
    <lineage>
        <taxon>Eukaryota</taxon>
        <taxon>Metazoa</taxon>
        <taxon>Chordata</taxon>
        <taxon>Craniata</taxon>
        <taxon>Vertebrata</taxon>
        <taxon>Euteleostomi</taxon>
        <taxon>Actinopterygii</taxon>
        <taxon>Neopterygii</taxon>
        <taxon>Teleostei</taxon>
        <taxon>Neoteleostei</taxon>
        <taxon>Acanthomorphata</taxon>
        <taxon>Carangaria</taxon>
        <taxon>Pleuronectiformes</taxon>
        <taxon>Pleuronectoidei</taxon>
        <taxon>Pleuronectidae</taxon>
        <taxon>Pleuronectes</taxon>
    </lineage>
</organism>
<reference evidence="2" key="1">
    <citation type="submission" date="2020-03" db="EMBL/GenBank/DDBJ databases">
        <authorList>
            <person name="Weist P."/>
        </authorList>
    </citation>
    <scope>NUCLEOTIDE SEQUENCE</scope>
</reference>
<accession>A0A9N7YEC8</accession>
<evidence type="ECO:0000313" key="2">
    <source>
        <dbReference type="EMBL" id="CAB1428400.1"/>
    </source>
</evidence>
<gene>
    <name evidence="2" type="ORF">PLEPLA_LOCUS16366</name>
</gene>
<feature type="region of interest" description="Disordered" evidence="1">
    <location>
        <begin position="1"/>
        <end position="88"/>
    </location>
</feature>
<proteinExistence type="predicted"/>
<dbReference type="Proteomes" id="UP001153269">
    <property type="component" value="Unassembled WGS sequence"/>
</dbReference>
<sequence>MAPEQSPPSSKGLGLPRRRRVRYEQCGVVDEQTGPHHQEDPPAPTSDSAETSVGKTPKPSCRGRIRGSQPGRLSGHQGETSPDGRRSCSHHCVDAFLWKLSGHI</sequence>
<dbReference type="AlphaFoldDB" id="A0A9N7YEC8"/>
<evidence type="ECO:0000313" key="3">
    <source>
        <dbReference type="Proteomes" id="UP001153269"/>
    </source>
</evidence>
<comment type="caution">
    <text evidence="2">The sequence shown here is derived from an EMBL/GenBank/DDBJ whole genome shotgun (WGS) entry which is preliminary data.</text>
</comment>
<protein>
    <submittedName>
        <fullName evidence="2">Uncharacterized protein</fullName>
    </submittedName>
</protein>
<feature type="compositionally biased region" description="Polar residues" evidence="1">
    <location>
        <begin position="45"/>
        <end position="54"/>
    </location>
</feature>
<evidence type="ECO:0000256" key="1">
    <source>
        <dbReference type="SAM" id="MobiDB-lite"/>
    </source>
</evidence>